<dbReference type="InterPro" id="IPR029063">
    <property type="entry name" value="SAM-dependent_MTases_sf"/>
</dbReference>
<keyword evidence="4" id="KW-1185">Reference proteome</keyword>
<evidence type="ECO:0000259" key="2">
    <source>
        <dbReference type="Pfam" id="PF13649"/>
    </source>
</evidence>
<proteinExistence type="predicted"/>
<dbReference type="GO" id="GO:0008168">
    <property type="term" value="F:methyltransferase activity"/>
    <property type="evidence" value="ECO:0007669"/>
    <property type="project" value="UniProtKB-KW"/>
</dbReference>
<dbReference type="AlphaFoldDB" id="A0A317C921"/>
<dbReference type="PANTHER" id="PTHR43861:SF3">
    <property type="entry name" value="PUTATIVE (AFU_ORTHOLOGUE AFUA_2G14390)-RELATED"/>
    <property type="match status" value="1"/>
</dbReference>
<name>A0A317C921_9GAMM</name>
<evidence type="ECO:0000256" key="1">
    <source>
        <dbReference type="ARBA" id="ARBA00022679"/>
    </source>
</evidence>
<dbReference type="InterPro" id="IPR041698">
    <property type="entry name" value="Methyltransf_25"/>
</dbReference>
<gene>
    <name evidence="3" type="ORF">DKW60_19035</name>
</gene>
<dbReference type="SUPFAM" id="SSF53335">
    <property type="entry name" value="S-adenosyl-L-methionine-dependent methyltransferases"/>
    <property type="match status" value="1"/>
</dbReference>
<evidence type="ECO:0000313" key="3">
    <source>
        <dbReference type="EMBL" id="PWQ92840.1"/>
    </source>
</evidence>
<feature type="domain" description="Methyltransferase" evidence="2">
    <location>
        <begin position="33"/>
        <end position="125"/>
    </location>
</feature>
<keyword evidence="3" id="KW-0489">Methyltransferase</keyword>
<sequence length="200" mass="21938">MWNERYSTEEYVYGTTPNEFLNDVSHRITGNKVLCLAEGEGRNAVYLAREGYDVMAVDASAVGLEKAEILADESYVNINTQVADLAEYEIEPESWDGIVSIFCHVPSDIRKALHQKVVTGLRPGGVFILEAYRPEQLAFKTGGPPVADLMMSLDDLKQELAGLEFVHAKALEREIKEGSLHTGMGAVVQIVAIKPGGEVI</sequence>
<accession>A0A317C921</accession>
<dbReference type="EMBL" id="QGKM01000075">
    <property type="protein sequence ID" value="PWQ92840.1"/>
    <property type="molecule type" value="Genomic_DNA"/>
</dbReference>
<dbReference type="CDD" id="cd02440">
    <property type="entry name" value="AdoMet_MTases"/>
    <property type="match status" value="1"/>
</dbReference>
<organism evidence="3 4">
    <name type="scientific">Leucothrix pacifica</name>
    <dbReference type="NCBI Taxonomy" id="1247513"/>
    <lineage>
        <taxon>Bacteria</taxon>
        <taxon>Pseudomonadati</taxon>
        <taxon>Pseudomonadota</taxon>
        <taxon>Gammaproteobacteria</taxon>
        <taxon>Thiotrichales</taxon>
        <taxon>Thiotrichaceae</taxon>
        <taxon>Leucothrix</taxon>
    </lineage>
</organism>
<comment type="caution">
    <text evidence="3">The sequence shown here is derived from an EMBL/GenBank/DDBJ whole genome shotgun (WGS) entry which is preliminary data.</text>
</comment>
<dbReference type="RefSeq" id="WP_109839252.1">
    <property type="nucleotide sequence ID" value="NZ_QGKM01000075.1"/>
</dbReference>
<dbReference type="PANTHER" id="PTHR43861">
    <property type="entry name" value="TRANS-ACONITATE 2-METHYLTRANSFERASE-RELATED"/>
    <property type="match status" value="1"/>
</dbReference>
<dbReference type="GO" id="GO:0032259">
    <property type="term" value="P:methylation"/>
    <property type="evidence" value="ECO:0007669"/>
    <property type="project" value="UniProtKB-KW"/>
</dbReference>
<evidence type="ECO:0000313" key="4">
    <source>
        <dbReference type="Proteomes" id="UP000245539"/>
    </source>
</evidence>
<dbReference type="Pfam" id="PF13649">
    <property type="entry name" value="Methyltransf_25"/>
    <property type="match status" value="1"/>
</dbReference>
<dbReference type="Gene3D" id="3.40.50.150">
    <property type="entry name" value="Vaccinia Virus protein VP39"/>
    <property type="match status" value="1"/>
</dbReference>
<protein>
    <submittedName>
        <fullName evidence="3">SAM-dependent methyltransferase</fullName>
    </submittedName>
</protein>
<dbReference type="OrthoDB" id="9786503at2"/>
<reference evidence="3 4" key="1">
    <citation type="submission" date="2018-05" db="EMBL/GenBank/DDBJ databases">
        <title>Leucothrix arctica sp. nov., isolated from Arctic seawater.</title>
        <authorList>
            <person name="Choi A."/>
            <person name="Baek K."/>
        </authorList>
    </citation>
    <scope>NUCLEOTIDE SEQUENCE [LARGE SCALE GENOMIC DNA]</scope>
    <source>
        <strain evidence="3 4">JCM 18388</strain>
    </source>
</reference>
<keyword evidence="1 3" id="KW-0808">Transferase</keyword>
<dbReference type="Proteomes" id="UP000245539">
    <property type="component" value="Unassembled WGS sequence"/>
</dbReference>